<gene>
    <name evidence="9" type="ORF">BINO364_LOCUS15894</name>
</gene>
<name>A0A8J9YKB1_9NEOP</name>
<evidence type="ECO:0000256" key="4">
    <source>
        <dbReference type="PROSITE-ProRule" id="PRU00320"/>
    </source>
</evidence>
<protein>
    <recommendedName>
        <fullName evidence="11">HTH CENPB-type domain-containing protein</fullName>
    </recommendedName>
</protein>
<organism evidence="9 10">
    <name type="scientific">Brenthis ino</name>
    <name type="common">lesser marbled fritillary</name>
    <dbReference type="NCBI Taxonomy" id="405034"/>
    <lineage>
        <taxon>Eukaryota</taxon>
        <taxon>Metazoa</taxon>
        <taxon>Ecdysozoa</taxon>
        <taxon>Arthropoda</taxon>
        <taxon>Hexapoda</taxon>
        <taxon>Insecta</taxon>
        <taxon>Pterygota</taxon>
        <taxon>Neoptera</taxon>
        <taxon>Endopterygota</taxon>
        <taxon>Lepidoptera</taxon>
        <taxon>Glossata</taxon>
        <taxon>Ditrysia</taxon>
        <taxon>Papilionoidea</taxon>
        <taxon>Nymphalidae</taxon>
        <taxon>Heliconiinae</taxon>
        <taxon>Argynnini</taxon>
        <taxon>Brenthis</taxon>
    </lineage>
</organism>
<feature type="compositionally biased region" description="Polar residues" evidence="5">
    <location>
        <begin position="379"/>
        <end position="403"/>
    </location>
</feature>
<dbReference type="OrthoDB" id="8191755at2759"/>
<evidence type="ECO:0000256" key="1">
    <source>
        <dbReference type="ARBA" id="ARBA00004123"/>
    </source>
</evidence>
<feature type="domain" description="HTH CENPB-type" evidence="8">
    <location>
        <begin position="57"/>
        <end position="134"/>
    </location>
</feature>
<feature type="compositionally biased region" description="Acidic residues" evidence="5">
    <location>
        <begin position="483"/>
        <end position="508"/>
    </location>
</feature>
<evidence type="ECO:0000256" key="3">
    <source>
        <dbReference type="ARBA" id="ARBA00023242"/>
    </source>
</evidence>
<keyword evidence="2 4" id="KW-0238">DNA-binding</keyword>
<dbReference type="PANTHER" id="PTHR19303:SF74">
    <property type="entry name" value="POGO TRANSPOSABLE ELEMENT WITH KRAB DOMAIN"/>
    <property type="match status" value="1"/>
</dbReference>
<dbReference type="Pfam" id="PF03221">
    <property type="entry name" value="HTH_Tnp_Tc5"/>
    <property type="match status" value="1"/>
</dbReference>
<evidence type="ECO:0000313" key="9">
    <source>
        <dbReference type="EMBL" id="CAH0730976.1"/>
    </source>
</evidence>
<sequence length="796" mass="89525">MPKRKLWDPQAMKKAVKAVRTKEMGYKKAVKLFNVPRATLKDYVKKSDKSVDDIVSGKMGRKPILPVELEEELVNYCLQMEKNYYGVAASDLKRMAFQLAIRNNIPHPFSHTKKKAGKKWMKLFMARHPNLSFRQPQSLSRARVQGFTAENVKSFFDILKPELEKINFNPNKIFNVDETGISIVQHKVRKILTAKGKKAVHKLSSAERGALITIVTCMSASGQFIPPLMVFPRKNMKAELLDGAPPGTIGGCHPSGWIQPELFTKWLRHFVSIVKPSKEDPVLLILDGHYSHTRNLDVIDIGRDNGISIVCLPPHSTNHMQSLDVSFMFPLKTFYAQEVENWLTNHPGRIVTQYQLGEIFGKAYAKLIQLATSIVNDSSVSLEPTTSRPRTLTASPRLSTPSSPYIVPADIQPVPVVEPPSTTTRRGKAMVVTASPHKQEIIDAEKKKQQKDERKAAKKRVRNLSKMTTGRKKTNKRRKNQSSDEDTSDEDPPILVSTDEEDSDNDDAECPVCQKRFSQDIHGEKWIRCTKCFQWMHEDCVDNPGIKINMESIKNTLDELTAHFNTRISEFQKELKGTIPTTSPSSAINIQFNSFRAFVLTALENLQLQVEFLSRQYDELEMRSRKKILLLHGVPETDKEDMAASAAQLLGVQLKIPQVVPASFSRCHRLGHNDKDKPRALLIKFSDLALRNQVWSAKTKIKGTGVTMSEFLTKPRHKAFLAARQRFGVTKCWTRDGVIVVLRADGSKHRITSASELNAIPSSANSASGPVLMPAAAEASKSSKITNPRTKRVLKK</sequence>
<dbReference type="InterPro" id="IPR011011">
    <property type="entry name" value="Znf_FYVE_PHD"/>
</dbReference>
<dbReference type="PROSITE" id="PS51253">
    <property type="entry name" value="HTH_CENPB"/>
    <property type="match status" value="1"/>
</dbReference>
<comment type="subcellular location">
    <subcellularLocation>
        <location evidence="1 4">Nucleus</location>
    </subcellularLocation>
</comment>
<dbReference type="InterPro" id="IPR050863">
    <property type="entry name" value="CenT-Element_Derived"/>
</dbReference>
<evidence type="ECO:0000313" key="10">
    <source>
        <dbReference type="Proteomes" id="UP000838878"/>
    </source>
</evidence>
<feature type="DNA-binding region" description="H-T-H motif" evidence="4">
    <location>
        <begin position="26"/>
        <end position="46"/>
    </location>
</feature>
<dbReference type="CDD" id="cd15489">
    <property type="entry name" value="PHD_SF"/>
    <property type="match status" value="1"/>
</dbReference>
<accession>A0A8J9YKB1</accession>
<evidence type="ECO:0000259" key="8">
    <source>
        <dbReference type="PROSITE" id="PS51253"/>
    </source>
</evidence>
<dbReference type="SUPFAM" id="SSF46689">
    <property type="entry name" value="Homeodomain-like"/>
    <property type="match status" value="1"/>
</dbReference>
<keyword evidence="10" id="KW-1185">Reference proteome</keyword>
<evidence type="ECO:0000256" key="5">
    <source>
        <dbReference type="SAM" id="MobiDB-lite"/>
    </source>
</evidence>
<evidence type="ECO:0000259" key="6">
    <source>
        <dbReference type="PROSITE" id="PS50835"/>
    </source>
</evidence>
<dbReference type="PANTHER" id="PTHR19303">
    <property type="entry name" value="TRANSPOSON"/>
    <property type="match status" value="1"/>
</dbReference>
<evidence type="ECO:0000256" key="2">
    <source>
        <dbReference type="ARBA" id="ARBA00023125"/>
    </source>
</evidence>
<dbReference type="InterPro" id="IPR009057">
    <property type="entry name" value="Homeodomain-like_sf"/>
</dbReference>
<dbReference type="Pfam" id="PF05225">
    <property type="entry name" value="HTH_psq"/>
    <property type="match status" value="1"/>
</dbReference>
<feature type="region of interest" description="Disordered" evidence="5">
    <location>
        <begin position="379"/>
        <end position="508"/>
    </location>
</feature>
<dbReference type="GO" id="GO:0005634">
    <property type="term" value="C:nucleus"/>
    <property type="evidence" value="ECO:0007669"/>
    <property type="project" value="UniProtKB-SubCell"/>
</dbReference>
<feature type="non-terminal residue" evidence="9">
    <location>
        <position position="796"/>
    </location>
</feature>
<proteinExistence type="predicted"/>
<dbReference type="AlphaFoldDB" id="A0A8J9YKB1"/>
<feature type="domain" description="Ig-like" evidence="6">
    <location>
        <begin position="226"/>
        <end position="326"/>
    </location>
</feature>
<dbReference type="Gene3D" id="3.30.40.10">
    <property type="entry name" value="Zinc/RING finger domain, C3HC4 (zinc finger)"/>
    <property type="match status" value="1"/>
</dbReference>
<reference evidence="9" key="1">
    <citation type="submission" date="2021-12" db="EMBL/GenBank/DDBJ databases">
        <authorList>
            <person name="Martin H S."/>
        </authorList>
    </citation>
    <scope>NUCLEOTIDE SEQUENCE</scope>
</reference>
<feature type="compositionally biased region" description="Basic and acidic residues" evidence="5">
    <location>
        <begin position="437"/>
        <end position="455"/>
    </location>
</feature>
<dbReference type="Proteomes" id="UP000838878">
    <property type="component" value="Chromosome 9"/>
</dbReference>
<evidence type="ECO:0008006" key="11">
    <source>
        <dbReference type="Google" id="ProtNLM"/>
    </source>
</evidence>
<dbReference type="InterPro" id="IPR013083">
    <property type="entry name" value="Znf_RING/FYVE/PHD"/>
</dbReference>
<dbReference type="EMBL" id="OV170229">
    <property type="protein sequence ID" value="CAH0730976.1"/>
    <property type="molecule type" value="Genomic_DNA"/>
</dbReference>
<dbReference type="InterPro" id="IPR004875">
    <property type="entry name" value="DDE_SF_endonuclease_dom"/>
</dbReference>
<dbReference type="Gene3D" id="1.10.10.60">
    <property type="entry name" value="Homeodomain-like"/>
    <property type="match status" value="1"/>
</dbReference>
<dbReference type="SUPFAM" id="SSF57903">
    <property type="entry name" value="FYVE/PHD zinc finger"/>
    <property type="match status" value="1"/>
</dbReference>
<feature type="compositionally biased region" description="Low complexity" evidence="5">
    <location>
        <begin position="413"/>
        <end position="424"/>
    </location>
</feature>
<evidence type="ECO:0000259" key="7">
    <source>
        <dbReference type="PROSITE" id="PS50960"/>
    </source>
</evidence>
<dbReference type="GO" id="GO:0003677">
    <property type="term" value="F:DNA binding"/>
    <property type="evidence" value="ECO:0007669"/>
    <property type="project" value="UniProtKB-UniRule"/>
</dbReference>
<dbReference type="PROSITE" id="PS50835">
    <property type="entry name" value="IG_LIKE"/>
    <property type="match status" value="1"/>
</dbReference>
<dbReference type="InterPro" id="IPR007110">
    <property type="entry name" value="Ig-like_dom"/>
</dbReference>
<dbReference type="Pfam" id="PF03184">
    <property type="entry name" value="DDE_1"/>
    <property type="match status" value="1"/>
</dbReference>
<feature type="domain" description="HTH psq-type" evidence="7">
    <location>
        <begin position="1"/>
        <end position="50"/>
    </location>
</feature>
<dbReference type="InterPro" id="IPR007889">
    <property type="entry name" value="HTH_Psq"/>
</dbReference>
<feature type="region of interest" description="Disordered" evidence="5">
    <location>
        <begin position="763"/>
        <end position="796"/>
    </location>
</feature>
<keyword evidence="3 4" id="KW-0539">Nucleus</keyword>
<feature type="compositionally biased region" description="Basic residues" evidence="5">
    <location>
        <begin position="456"/>
        <end position="480"/>
    </location>
</feature>
<dbReference type="PROSITE" id="PS50960">
    <property type="entry name" value="HTH_PSQ"/>
    <property type="match status" value="1"/>
</dbReference>
<dbReference type="InterPro" id="IPR006600">
    <property type="entry name" value="HTH_CenpB_DNA-bd_dom"/>
</dbReference>